<sequence length="130" mass="14543">MYVRFPALSNHEVVDVLVTLFRMLNPSLKPTWQNRVSGIFAETVFFHVEQDVRHAPLLLAFQIPEISRIIHELAARASESEHIHGHGAAADHANGDRRDEEGDLCDLSASVHSDWTEAVSGYKNESASRV</sequence>
<gene>
    <name evidence="2" type="ORF">PG997_005646</name>
</gene>
<evidence type="ECO:0000313" key="2">
    <source>
        <dbReference type="EMBL" id="KAK8084375.1"/>
    </source>
</evidence>
<organism evidence="2 3">
    <name type="scientific">Apiospora hydei</name>
    <dbReference type="NCBI Taxonomy" id="1337664"/>
    <lineage>
        <taxon>Eukaryota</taxon>
        <taxon>Fungi</taxon>
        <taxon>Dikarya</taxon>
        <taxon>Ascomycota</taxon>
        <taxon>Pezizomycotina</taxon>
        <taxon>Sordariomycetes</taxon>
        <taxon>Xylariomycetidae</taxon>
        <taxon>Amphisphaeriales</taxon>
        <taxon>Apiosporaceae</taxon>
        <taxon>Apiospora</taxon>
    </lineage>
</organism>
<evidence type="ECO:0000256" key="1">
    <source>
        <dbReference type="SAM" id="MobiDB-lite"/>
    </source>
</evidence>
<keyword evidence="3" id="KW-1185">Reference proteome</keyword>
<protein>
    <submittedName>
        <fullName evidence="2">Uncharacterized protein</fullName>
    </submittedName>
</protein>
<comment type="caution">
    <text evidence="2">The sequence shown here is derived from an EMBL/GenBank/DDBJ whole genome shotgun (WGS) entry which is preliminary data.</text>
</comment>
<dbReference type="GeneID" id="92043021"/>
<name>A0ABR1WLI6_9PEZI</name>
<dbReference type="RefSeq" id="XP_066668884.1">
    <property type="nucleotide sequence ID" value="XM_066809961.1"/>
</dbReference>
<proteinExistence type="predicted"/>
<accession>A0ABR1WLI6</accession>
<dbReference type="EMBL" id="JAQQWN010000005">
    <property type="protein sequence ID" value="KAK8084375.1"/>
    <property type="molecule type" value="Genomic_DNA"/>
</dbReference>
<reference evidence="2 3" key="1">
    <citation type="submission" date="2023-01" db="EMBL/GenBank/DDBJ databases">
        <title>Analysis of 21 Apiospora genomes using comparative genomics revels a genus with tremendous synthesis potential of carbohydrate active enzymes and secondary metabolites.</title>
        <authorList>
            <person name="Sorensen T."/>
        </authorList>
    </citation>
    <scope>NUCLEOTIDE SEQUENCE [LARGE SCALE GENOMIC DNA]</scope>
    <source>
        <strain evidence="2 3">CBS 114990</strain>
    </source>
</reference>
<feature type="region of interest" description="Disordered" evidence="1">
    <location>
        <begin position="81"/>
        <end position="102"/>
    </location>
</feature>
<dbReference type="Proteomes" id="UP001433268">
    <property type="component" value="Unassembled WGS sequence"/>
</dbReference>
<evidence type="ECO:0000313" key="3">
    <source>
        <dbReference type="Proteomes" id="UP001433268"/>
    </source>
</evidence>